<keyword evidence="3" id="KW-1185">Reference proteome</keyword>
<dbReference type="Pfam" id="PF01510">
    <property type="entry name" value="Amidase_2"/>
    <property type="match status" value="1"/>
</dbReference>
<dbReference type="CDD" id="cd06583">
    <property type="entry name" value="PGRP"/>
    <property type="match status" value="1"/>
</dbReference>
<organism evidence="2 3">
    <name type="scientific">Paenibacillus woosongensis</name>
    <dbReference type="NCBI Taxonomy" id="307580"/>
    <lineage>
        <taxon>Bacteria</taxon>
        <taxon>Bacillati</taxon>
        <taxon>Bacillota</taxon>
        <taxon>Bacilli</taxon>
        <taxon>Bacillales</taxon>
        <taxon>Paenibacillaceae</taxon>
        <taxon>Paenibacillus</taxon>
    </lineage>
</organism>
<accession>A0ABQ4MQ87</accession>
<dbReference type="EMBL" id="BOSM01000002">
    <property type="protein sequence ID" value="GIP58121.1"/>
    <property type="molecule type" value="Genomic_DNA"/>
</dbReference>
<dbReference type="RefSeq" id="WP_213590559.1">
    <property type="nucleotide sequence ID" value="NZ_BOSM01000002.1"/>
</dbReference>
<proteinExistence type="predicted"/>
<dbReference type="InterPro" id="IPR036505">
    <property type="entry name" value="Amidase/PGRP_sf"/>
</dbReference>
<sequence length="294" mass="33062">MKQQGHFLLMERSEFRDWLQKQTITRSISKLQVHHTASPNYTTRKMSNGIAHQDAFACLEGMRNYHVNTNKWRATGQNITIMEDGRIAISLDRDLNQTPAGIVNQNSGWICMEIIGNFDAHHDVMTAEQQRSVVHVYACLCDKLSIPIDTHHIAYHAWFTSSGIRLPDYTPGLSAKTCPGTSFWGHGNTVAAANQGFIPAIRQELERLQHNETVEQPMTADEKQAFDELKKQVASLTLKAALPHIPAYAQPAIDELSKMKDKNGKPVLNTVHGRSQDFYDTLTILFRAGVIAQK</sequence>
<dbReference type="InterPro" id="IPR002502">
    <property type="entry name" value="Amidase_domain"/>
</dbReference>
<name>A0ABQ4MQ87_9BACL</name>
<evidence type="ECO:0000313" key="3">
    <source>
        <dbReference type="Proteomes" id="UP000681290"/>
    </source>
</evidence>
<dbReference type="Gene3D" id="3.40.80.10">
    <property type="entry name" value="Peptidoglycan recognition protein-like"/>
    <property type="match status" value="1"/>
</dbReference>
<protein>
    <recommendedName>
        <fullName evidence="1">N-acetylmuramoyl-L-alanine amidase domain-containing protein</fullName>
    </recommendedName>
</protein>
<comment type="caution">
    <text evidence="2">The sequence shown here is derived from an EMBL/GenBank/DDBJ whole genome shotgun (WGS) entry which is preliminary data.</text>
</comment>
<reference evidence="2 3" key="1">
    <citation type="submission" date="2021-03" db="EMBL/GenBank/DDBJ databases">
        <title>Antimicrobial resistance genes in bacteria isolated from Japanese honey, and their potential for conferring macrolide and lincosamide resistance in the American foulbrood pathogen Paenibacillus larvae.</title>
        <authorList>
            <person name="Okamoto M."/>
            <person name="Kumagai M."/>
            <person name="Kanamori H."/>
            <person name="Takamatsu D."/>
        </authorList>
    </citation>
    <scope>NUCLEOTIDE SEQUENCE [LARGE SCALE GENOMIC DNA]</scope>
    <source>
        <strain evidence="2 3">J15TS10</strain>
    </source>
</reference>
<dbReference type="Proteomes" id="UP000681290">
    <property type="component" value="Unassembled WGS sequence"/>
</dbReference>
<evidence type="ECO:0000259" key="1">
    <source>
        <dbReference type="Pfam" id="PF01510"/>
    </source>
</evidence>
<gene>
    <name evidence="2" type="ORF">J15TS10_19350</name>
</gene>
<evidence type="ECO:0000313" key="2">
    <source>
        <dbReference type="EMBL" id="GIP58121.1"/>
    </source>
</evidence>
<feature type="domain" description="N-acetylmuramoyl-L-alanine amidase" evidence="1">
    <location>
        <begin position="26"/>
        <end position="180"/>
    </location>
</feature>
<dbReference type="SUPFAM" id="SSF55846">
    <property type="entry name" value="N-acetylmuramoyl-L-alanine amidase-like"/>
    <property type="match status" value="1"/>
</dbReference>